<evidence type="ECO:0000313" key="1">
    <source>
        <dbReference type="EMBL" id="GFS58908.1"/>
    </source>
</evidence>
<dbReference type="Proteomes" id="UP000887013">
    <property type="component" value="Unassembled WGS sequence"/>
</dbReference>
<sequence>MFLVTNSLDQSSILYRKLPARVNSMSEITSNKSGIALSVEFLETIDDLLVHRLNENSSFGKATLQWRSQIPAVDNPAS</sequence>
<dbReference type="AlphaFoldDB" id="A0A8X6MID9"/>
<accession>A0A8X6MID9</accession>
<protein>
    <submittedName>
        <fullName evidence="1">Uncharacterized protein</fullName>
    </submittedName>
</protein>
<proteinExistence type="predicted"/>
<organism evidence="1 2">
    <name type="scientific">Nephila pilipes</name>
    <name type="common">Giant wood spider</name>
    <name type="synonym">Nephila maculata</name>
    <dbReference type="NCBI Taxonomy" id="299642"/>
    <lineage>
        <taxon>Eukaryota</taxon>
        <taxon>Metazoa</taxon>
        <taxon>Ecdysozoa</taxon>
        <taxon>Arthropoda</taxon>
        <taxon>Chelicerata</taxon>
        <taxon>Arachnida</taxon>
        <taxon>Araneae</taxon>
        <taxon>Araneomorphae</taxon>
        <taxon>Entelegynae</taxon>
        <taxon>Araneoidea</taxon>
        <taxon>Nephilidae</taxon>
        <taxon>Nephila</taxon>
    </lineage>
</organism>
<dbReference type="EMBL" id="BMAW01047059">
    <property type="protein sequence ID" value="GFS58908.1"/>
    <property type="molecule type" value="Genomic_DNA"/>
</dbReference>
<evidence type="ECO:0000313" key="2">
    <source>
        <dbReference type="Proteomes" id="UP000887013"/>
    </source>
</evidence>
<comment type="caution">
    <text evidence="1">The sequence shown here is derived from an EMBL/GenBank/DDBJ whole genome shotgun (WGS) entry which is preliminary data.</text>
</comment>
<reference evidence="1" key="1">
    <citation type="submission" date="2020-08" db="EMBL/GenBank/DDBJ databases">
        <title>Multicomponent nature underlies the extraordinary mechanical properties of spider dragline silk.</title>
        <authorList>
            <person name="Kono N."/>
            <person name="Nakamura H."/>
            <person name="Mori M."/>
            <person name="Yoshida Y."/>
            <person name="Ohtoshi R."/>
            <person name="Malay A.D."/>
            <person name="Moran D.A.P."/>
            <person name="Tomita M."/>
            <person name="Numata K."/>
            <person name="Arakawa K."/>
        </authorList>
    </citation>
    <scope>NUCLEOTIDE SEQUENCE</scope>
</reference>
<gene>
    <name evidence="1" type="ORF">NPIL_211581</name>
</gene>
<name>A0A8X6MID9_NEPPI</name>
<keyword evidence="2" id="KW-1185">Reference proteome</keyword>